<dbReference type="PANTHER" id="PTHR45632">
    <property type="entry name" value="LD33804P"/>
    <property type="match status" value="1"/>
</dbReference>
<evidence type="ECO:0000313" key="2">
    <source>
        <dbReference type="Proteomes" id="UP000887578"/>
    </source>
</evidence>
<dbReference type="AlphaFoldDB" id="A0A914QMG3"/>
<accession>A0A914QMG3</accession>
<dbReference type="SUPFAM" id="SSF54695">
    <property type="entry name" value="POZ domain"/>
    <property type="match status" value="1"/>
</dbReference>
<dbReference type="Pfam" id="PF00651">
    <property type="entry name" value="BTB"/>
    <property type="match status" value="1"/>
</dbReference>
<dbReference type="InterPro" id="IPR000210">
    <property type="entry name" value="BTB/POZ_dom"/>
</dbReference>
<organism evidence="2 3">
    <name type="scientific">Panagrolaimus davidi</name>
    <dbReference type="NCBI Taxonomy" id="227884"/>
    <lineage>
        <taxon>Eukaryota</taxon>
        <taxon>Metazoa</taxon>
        <taxon>Ecdysozoa</taxon>
        <taxon>Nematoda</taxon>
        <taxon>Chromadorea</taxon>
        <taxon>Rhabditida</taxon>
        <taxon>Tylenchina</taxon>
        <taxon>Panagrolaimomorpha</taxon>
        <taxon>Panagrolaimoidea</taxon>
        <taxon>Panagrolaimidae</taxon>
        <taxon>Panagrolaimus</taxon>
    </lineage>
</organism>
<dbReference type="SMART" id="SM00875">
    <property type="entry name" value="BACK"/>
    <property type="match status" value="1"/>
</dbReference>
<dbReference type="CDD" id="cd18186">
    <property type="entry name" value="BTB_POZ_ZBTB_KLHL-like"/>
    <property type="match status" value="1"/>
</dbReference>
<dbReference type="PROSITE" id="PS50097">
    <property type="entry name" value="BTB"/>
    <property type="match status" value="1"/>
</dbReference>
<evidence type="ECO:0000313" key="3">
    <source>
        <dbReference type="WBParaSite" id="PDA_v2.g31083.t1"/>
    </source>
</evidence>
<feature type="domain" description="BTB" evidence="1">
    <location>
        <begin position="30"/>
        <end position="97"/>
    </location>
</feature>
<evidence type="ECO:0000259" key="1">
    <source>
        <dbReference type="PROSITE" id="PS50097"/>
    </source>
</evidence>
<dbReference type="InterPro" id="IPR011705">
    <property type="entry name" value="BACK"/>
</dbReference>
<dbReference type="Gene3D" id="3.30.710.10">
    <property type="entry name" value="Potassium Channel Kv1.1, Chain A"/>
    <property type="match status" value="1"/>
</dbReference>
<dbReference type="CDD" id="cd14733">
    <property type="entry name" value="BACK"/>
    <property type="match status" value="1"/>
</dbReference>
<sequence>MEKTKRNYFWELHIEKFETFKTQDPDTGDFDVVFEIGEKNLYAHKSKLCEVSSTFNVMLSDRWTTSPNEPNPIKDYTFDDFKEFITFIYSGECKFTHDNIFAMTDIAEFYDVKVFKKACENYLLSVERNLENVYQMFELSYKYSLEDLKKSLFDFVSQNFLNFLHSEQFQALSYSVVYDIVKLNQSKLSQEKLFETVYKWAETKAIQEQKSDKNINLDETMFIKELLSNLLPFFRFQMMDYEFLAKFVVFPASEMSKFENSFLFSGNELSDILLEAQYLVTFIDENGKMAKCILDCADNDKMLSIIQSKKYEKQWWLKIDESFLPLPLANTDLLMKSKGFQFYLTWYPYGNDYNLGCIPPSDCWMQHRVMAKVYAEEGFERDSCKIV</sequence>
<dbReference type="Gene3D" id="1.25.40.420">
    <property type="match status" value="1"/>
</dbReference>
<dbReference type="WBParaSite" id="PDA_v2.g31083.t1">
    <property type="protein sequence ID" value="PDA_v2.g31083.t1"/>
    <property type="gene ID" value="PDA_v2.g31083"/>
</dbReference>
<dbReference type="Proteomes" id="UP000887578">
    <property type="component" value="Unplaced"/>
</dbReference>
<dbReference type="InterPro" id="IPR011333">
    <property type="entry name" value="SKP1/BTB/POZ_sf"/>
</dbReference>
<keyword evidence="2" id="KW-1185">Reference proteome</keyword>
<proteinExistence type="predicted"/>
<protein>
    <submittedName>
        <fullName evidence="3">BTB domain-containing protein</fullName>
    </submittedName>
</protein>
<dbReference type="Pfam" id="PF07707">
    <property type="entry name" value="BACK"/>
    <property type="match status" value="1"/>
</dbReference>
<reference evidence="3" key="1">
    <citation type="submission" date="2022-11" db="UniProtKB">
        <authorList>
            <consortium name="WormBaseParasite"/>
        </authorList>
    </citation>
    <scope>IDENTIFICATION</scope>
</reference>
<dbReference type="SMART" id="SM00225">
    <property type="entry name" value="BTB"/>
    <property type="match status" value="1"/>
</dbReference>
<name>A0A914QMG3_9BILA</name>